<feature type="transmembrane region" description="Helical" evidence="1">
    <location>
        <begin position="83"/>
        <end position="107"/>
    </location>
</feature>
<dbReference type="RefSeq" id="WP_202769533.1">
    <property type="nucleotide sequence ID" value="NZ_JAESWA010000029.1"/>
</dbReference>
<feature type="transmembrane region" description="Helical" evidence="1">
    <location>
        <begin position="248"/>
        <end position="266"/>
    </location>
</feature>
<proteinExistence type="predicted"/>
<dbReference type="EMBL" id="JAESWA010000029">
    <property type="protein sequence ID" value="MBL4934072.1"/>
    <property type="molecule type" value="Genomic_DNA"/>
</dbReference>
<evidence type="ECO:0008006" key="4">
    <source>
        <dbReference type="Google" id="ProtNLM"/>
    </source>
</evidence>
<keyword evidence="1" id="KW-0472">Membrane</keyword>
<comment type="caution">
    <text evidence="2">The sequence shown here is derived from an EMBL/GenBank/DDBJ whole genome shotgun (WGS) entry which is preliminary data.</text>
</comment>
<evidence type="ECO:0000313" key="2">
    <source>
        <dbReference type="EMBL" id="MBL4934072.1"/>
    </source>
</evidence>
<accession>A0A937FK88</accession>
<feature type="transmembrane region" description="Helical" evidence="1">
    <location>
        <begin position="466"/>
        <end position="488"/>
    </location>
</feature>
<gene>
    <name evidence="2" type="ORF">JK634_19975</name>
</gene>
<keyword evidence="1" id="KW-0812">Transmembrane</keyword>
<feature type="transmembrane region" description="Helical" evidence="1">
    <location>
        <begin position="113"/>
        <end position="132"/>
    </location>
</feature>
<name>A0A937FK88_9CLOT</name>
<protein>
    <recommendedName>
        <fullName evidence="4">Transmembrane protein</fullName>
    </recommendedName>
</protein>
<dbReference type="AlphaFoldDB" id="A0A937FK88"/>
<evidence type="ECO:0000256" key="1">
    <source>
        <dbReference type="SAM" id="Phobius"/>
    </source>
</evidence>
<keyword evidence="1" id="KW-1133">Transmembrane helix</keyword>
<sequence>MKLKMNVTKLLLITFIVLALGIITFVLFKYPEAGVADQGDFDRVMSVSGLQLPSKYFMDPSFERFYKYPVTDYKIAPFTLTRILIIFISTSMSYFISMISFICKAFGSDIFKTQYLAITYGIIYTLSIYLIIKYLNIKNKLTLFLLVTLSLFVLFDGNYLVWFNSLYGEPMMITTLALYIASWIYYIYHRYVLKSEEKIFSNIMLIFIASFLFLGSKMQVISALPVILIMIIKLLYENRNILKPLTKGLCYLLLCILIIYPLQIQLRHKEMSKDTQYNSVFYGILKDSENPRQDLIDLGLNPDMASEAGKHSYLITSAYTKYIPHTLITEEDFYNKISSGKLIKFYITHPLRLIKGMEYTADNAFFTGTKLGKYPKSYSSTPINSFNRFTLWSFLRNNILPKNLAFISLIYICAIVSSLFIYIKRKHLEDVKHKIQLFWSILFIGILQFPMPFIGNGQADTTKQLFLFNFTFDIILIIMITYISHFIFNNKKIYKNRS</sequence>
<dbReference type="Proteomes" id="UP000623681">
    <property type="component" value="Unassembled WGS sequence"/>
</dbReference>
<feature type="transmembrane region" description="Helical" evidence="1">
    <location>
        <begin position="141"/>
        <end position="161"/>
    </location>
</feature>
<reference evidence="2" key="1">
    <citation type="submission" date="2021-01" db="EMBL/GenBank/DDBJ databases">
        <title>Genome public.</title>
        <authorList>
            <person name="Liu C."/>
            <person name="Sun Q."/>
        </authorList>
    </citation>
    <scope>NUCLEOTIDE SEQUENCE</scope>
    <source>
        <strain evidence="2">YIM B02565</strain>
    </source>
</reference>
<feature type="transmembrane region" description="Helical" evidence="1">
    <location>
        <begin position="199"/>
        <end position="214"/>
    </location>
</feature>
<feature type="transmembrane region" description="Helical" evidence="1">
    <location>
        <begin position="404"/>
        <end position="423"/>
    </location>
</feature>
<feature type="transmembrane region" description="Helical" evidence="1">
    <location>
        <begin position="435"/>
        <end position="454"/>
    </location>
</feature>
<organism evidence="2 3">
    <name type="scientific">Clostridium paridis</name>
    <dbReference type="NCBI Taxonomy" id="2803863"/>
    <lineage>
        <taxon>Bacteria</taxon>
        <taxon>Bacillati</taxon>
        <taxon>Bacillota</taxon>
        <taxon>Clostridia</taxon>
        <taxon>Eubacteriales</taxon>
        <taxon>Clostridiaceae</taxon>
        <taxon>Clostridium</taxon>
    </lineage>
</organism>
<feature type="transmembrane region" description="Helical" evidence="1">
    <location>
        <begin position="167"/>
        <end position="187"/>
    </location>
</feature>
<feature type="transmembrane region" description="Helical" evidence="1">
    <location>
        <begin position="220"/>
        <end position="236"/>
    </location>
</feature>
<keyword evidence="3" id="KW-1185">Reference proteome</keyword>
<feature type="transmembrane region" description="Helical" evidence="1">
    <location>
        <begin position="6"/>
        <end position="28"/>
    </location>
</feature>
<evidence type="ECO:0000313" key="3">
    <source>
        <dbReference type="Proteomes" id="UP000623681"/>
    </source>
</evidence>